<evidence type="ECO:0000259" key="3">
    <source>
        <dbReference type="Pfam" id="PF12484"/>
    </source>
</evidence>
<dbReference type="PANTHER" id="PTHR46766:SF1">
    <property type="entry name" value="GLUTAMINE-RICH PROTEIN 2"/>
    <property type="match status" value="1"/>
</dbReference>
<dbReference type="InterPro" id="IPR038332">
    <property type="entry name" value="PPE_sf"/>
</dbReference>
<organism evidence="4 5">
    <name type="scientific">Mycobacterium heckeshornense</name>
    <dbReference type="NCBI Taxonomy" id="110505"/>
    <lineage>
        <taxon>Bacteria</taxon>
        <taxon>Bacillati</taxon>
        <taxon>Actinomycetota</taxon>
        <taxon>Actinomycetes</taxon>
        <taxon>Mycobacteriales</taxon>
        <taxon>Mycobacteriaceae</taxon>
        <taxon>Mycobacterium</taxon>
    </lineage>
</organism>
<reference evidence="4 5" key="1">
    <citation type="submission" date="2020-12" db="EMBL/GenBank/DDBJ databases">
        <title>Complete genome sequence of Mycobacterium heckeshornense JCM 15655T, closely related to a pathogenic non-tuberculous mycobacterial species Mycobacterium xenopi.</title>
        <authorList>
            <person name="Yoshida M."/>
            <person name="Fukano H."/>
            <person name="Asakura T."/>
            <person name="Suzuki M."/>
            <person name="Hoshino Y."/>
        </authorList>
    </citation>
    <scope>NUCLEOTIDE SEQUENCE [LARGE SCALE GENOMIC DNA]</scope>
    <source>
        <strain evidence="4 5">JCM 15655</strain>
    </source>
</reference>
<accession>A0A2G8B110</accession>
<sequence>MDFGLFDFPLLPPEINSTRIYSGPGSTPLMTAAAAWEKLATQLQSTAAFYSSAISALISQPWQGPASASMAAAAARYAGWLTTTAAQAEQVAAQAGAAASAYEAAFAMTVPPAVVAQNRAQLASLIATNILGQNTPAIAATEAQYSEMWAQDVAAMESYASSSAAASKFTPFTTPPGTVNSAGVVRQAAAVAQAAAPAALGGARSLTFLEFGELGGIDVLVGANVAVGAVNMSVSAANLARQVNRDAIADAKNPPPQKEEGGGLRLGGQARLAAQPDATGRTRAPVFAGAGRSASIGALSVPQSWATPVEIRQLARALSTNGAGAAPVVVAEDAENPYTGMALASLAGSGMGGLAARGTPAVSTAVATPAAAKPAAKEAANPAARIAAIPTSNTAGISTAEIAEKVAATLAAMPGATVVVVPPPPASG</sequence>
<dbReference type="Proteomes" id="UP000595446">
    <property type="component" value="Chromosome"/>
</dbReference>
<feature type="domain" description="PPE family C-terminal" evidence="3">
    <location>
        <begin position="288"/>
        <end position="357"/>
    </location>
</feature>
<dbReference type="Pfam" id="PF00823">
    <property type="entry name" value="PPE"/>
    <property type="match status" value="1"/>
</dbReference>
<evidence type="ECO:0000256" key="1">
    <source>
        <dbReference type="ARBA" id="ARBA00010652"/>
    </source>
</evidence>
<dbReference type="FunFam" id="1.20.1260.20:FF:000001">
    <property type="entry name" value="PPE family protein PPE41"/>
    <property type="match status" value="1"/>
</dbReference>
<evidence type="ECO:0000313" key="5">
    <source>
        <dbReference type="Proteomes" id="UP000595446"/>
    </source>
</evidence>
<dbReference type="PANTHER" id="PTHR46766">
    <property type="entry name" value="GLUTAMINE-RICH PROTEIN 2"/>
    <property type="match status" value="1"/>
</dbReference>
<evidence type="ECO:0000313" key="4">
    <source>
        <dbReference type="EMBL" id="BCO35567.1"/>
    </source>
</evidence>
<dbReference type="InterPro" id="IPR000030">
    <property type="entry name" value="PPE_dom"/>
</dbReference>
<dbReference type="InterPro" id="IPR022171">
    <property type="entry name" value="PPE_C"/>
</dbReference>
<dbReference type="OrthoDB" id="4723056at2"/>
<dbReference type="Pfam" id="PF12484">
    <property type="entry name" value="PPE-SVP"/>
    <property type="match status" value="1"/>
</dbReference>
<evidence type="ECO:0000259" key="2">
    <source>
        <dbReference type="Pfam" id="PF00823"/>
    </source>
</evidence>
<dbReference type="EMBL" id="AP024237">
    <property type="protein sequence ID" value="BCO35567.1"/>
    <property type="molecule type" value="Genomic_DNA"/>
</dbReference>
<comment type="similarity">
    <text evidence="1">Belongs to the mycobacterial PPE family.</text>
</comment>
<gene>
    <name evidence="4" type="primary">PPE9</name>
    <name evidence="4" type="ORF">MHEC_20000</name>
</gene>
<dbReference type="GO" id="GO:0052572">
    <property type="term" value="P:response to host immune response"/>
    <property type="evidence" value="ECO:0007669"/>
    <property type="project" value="TreeGrafter"/>
</dbReference>
<name>A0A2G8B110_9MYCO</name>
<dbReference type="SUPFAM" id="SSF140459">
    <property type="entry name" value="PE/PPE dimer-like"/>
    <property type="match status" value="1"/>
</dbReference>
<dbReference type="AlphaFoldDB" id="A0A2G8B110"/>
<proteinExistence type="inferred from homology"/>
<dbReference type="RefSeq" id="WP_048892455.1">
    <property type="nucleotide sequence ID" value="NZ_AP024237.1"/>
</dbReference>
<feature type="domain" description="PPE" evidence="2">
    <location>
        <begin position="7"/>
        <end position="169"/>
    </location>
</feature>
<keyword evidence="5" id="KW-1185">Reference proteome</keyword>
<dbReference type="Gene3D" id="1.20.1260.20">
    <property type="entry name" value="PPE superfamily"/>
    <property type="match status" value="1"/>
</dbReference>
<protein>
    <submittedName>
        <fullName evidence="4">PPE family protein</fullName>
    </submittedName>
</protein>